<evidence type="ECO:0000256" key="16">
    <source>
        <dbReference type="ARBA" id="ARBA00048064"/>
    </source>
</evidence>
<evidence type="ECO:0000256" key="7">
    <source>
        <dbReference type="ARBA" id="ARBA00022679"/>
    </source>
</evidence>
<gene>
    <name evidence="21" type="ORF">DEBURN_LOCUS5096</name>
</gene>
<feature type="domain" description="Uracil-DNA glycosylase-like" evidence="20">
    <location>
        <begin position="141"/>
        <end position="292"/>
    </location>
</feature>
<evidence type="ECO:0000256" key="9">
    <source>
        <dbReference type="ARBA" id="ARBA00022763"/>
    </source>
</evidence>
<dbReference type="EMBL" id="CAJVPK010000432">
    <property type="protein sequence ID" value="CAG8509437.1"/>
    <property type="molecule type" value="Genomic_DNA"/>
</dbReference>
<keyword evidence="17" id="KW-0175">Coiled coil</keyword>
<comment type="catalytic activity">
    <reaction evidence="16">
        <text>an alpha-D-Glc-(1-&gt;3)-alpha-D-Glc-(1-&gt;3)-alpha-D-Man-(1-&gt;2)-alpha-D-Man-(1-&gt;2)-alpha-D-Man-(1-&gt;3)-[alpha-D-Man-(1-&gt;2)-alpha-D-Man-(1-&gt;3)-[alpha-D-Man-(1-&gt;2)-alpha-D-Man-(1-&gt;6)]-alpha-D-Man-(1-&gt;6)]-beta-D-Man-(1-&gt;4)-beta-D-GlcNAc-(1-&gt;4)-alpha-D-GlcNAc-diphospho-di-trans,poly-cis-dolichol + a di-trans,poly-cis-dolichyl beta-D-glucosyl phosphate = a alpha-D-Glc-(1-&gt;2)-alpha-D-Glc-(1-&gt;3)-alpha-D-Glc-(1-&gt;3)-alpha-D-Man-(1-&gt;2)-alpha-D-Man-(1-&gt;2)-alpha-D-Man-(1-&gt;3)-[alpha-D-Man-(1-&gt;2)-alpha-D-Man-(1-&gt;3)-[alpha-D-Man-(1-&gt;2)-alpha-D-Man-(1-&gt;6)]-alpha-D-Man-(1-&gt;6)]-beta-D-Man-(1-&gt;4)-beta-D-GlcNAc-(1-&gt;4)-alpha-D-GlcNAc-diphospho-di-trans,poly-cis-dolichol + a di-trans,poly-cis-dolichyl phosphate + H(+)</text>
        <dbReference type="Rhea" id="RHEA:29543"/>
        <dbReference type="Rhea" id="RHEA-COMP:19498"/>
        <dbReference type="Rhea" id="RHEA-COMP:19502"/>
        <dbReference type="Rhea" id="RHEA-COMP:19512"/>
        <dbReference type="Rhea" id="RHEA-COMP:19522"/>
        <dbReference type="ChEBI" id="CHEBI:15378"/>
        <dbReference type="ChEBI" id="CHEBI:57525"/>
        <dbReference type="ChEBI" id="CHEBI:57683"/>
        <dbReference type="ChEBI" id="CHEBI:132522"/>
        <dbReference type="ChEBI" id="CHEBI:132523"/>
        <dbReference type="EC" id="2.4.1.256"/>
    </reaction>
    <physiologicalReaction direction="left-to-right" evidence="16">
        <dbReference type="Rhea" id="RHEA:29544"/>
    </physiologicalReaction>
</comment>
<name>A0A9N8ZX19_9GLOM</name>
<evidence type="ECO:0000256" key="19">
    <source>
        <dbReference type="SAM" id="Phobius"/>
    </source>
</evidence>
<keyword evidence="10" id="KW-0378">Hydrolase</keyword>
<feature type="transmembrane region" description="Helical" evidence="19">
    <location>
        <begin position="74"/>
        <end position="94"/>
    </location>
</feature>
<feature type="coiled-coil region" evidence="17">
    <location>
        <begin position="306"/>
        <end position="333"/>
    </location>
</feature>
<evidence type="ECO:0000256" key="10">
    <source>
        <dbReference type="ARBA" id="ARBA00022801"/>
    </source>
</evidence>
<dbReference type="PANTHER" id="PTHR12159:SF9">
    <property type="entry name" value="G_T MISMATCH-SPECIFIC THYMINE DNA GLYCOSYLASE"/>
    <property type="match status" value="1"/>
</dbReference>
<protein>
    <recommendedName>
        <fullName evidence="5">Dol-P-Glc:Glc(2)Man(9)GlcNAc(2)-PP-Dol alpha-1,2-glucosyltransferase</fullName>
        <ecNumber evidence="4">2.4.1.256</ecNumber>
    </recommendedName>
</protein>
<evidence type="ECO:0000259" key="20">
    <source>
        <dbReference type="Pfam" id="PF03167"/>
    </source>
</evidence>
<evidence type="ECO:0000256" key="14">
    <source>
        <dbReference type="ARBA" id="ARBA00023204"/>
    </source>
</evidence>
<keyword evidence="9" id="KW-0227">DNA damage</keyword>
<keyword evidence="12 19" id="KW-1133">Transmembrane helix</keyword>
<evidence type="ECO:0000256" key="11">
    <source>
        <dbReference type="ARBA" id="ARBA00022824"/>
    </source>
</evidence>
<accession>A0A9N8ZX19</accession>
<dbReference type="OrthoDB" id="565731at2759"/>
<keyword evidence="13 19" id="KW-0472">Membrane</keyword>
<evidence type="ECO:0000256" key="2">
    <source>
        <dbReference type="ARBA" id="ARBA00004922"/>
    </source>
</evidence>
<dbReference type="PANTHER" id="PTHR12159">
    <property type="entry name" value="G/T AND G/U MISMATCH-SPECIFIC DNA GLYCOSYLASE"/>
    <property type="match status" value="1"/>
</dbReference>
<dbReference type="InterPro" id="IPR016900">
    <property type="entry name" value="Alg10"/>
</dbReference>
<organism evidence="21 22">
    <name type="scientific">Diversispora eburnea</name>
    <dbReference type="NCBI Taxonomy" id="1213867"/>
    <lineage>
        <taxon>Eukaryota</taxon>
        <taxon>Fungi</taxon>
        <taxon>Fungi incertae sedis</taxon>
        <taxon>Mucoromycota</taxon>
        <taxon>Glomeromycotina</taxon>
        <taxon>Glomeromycetes</taxon>
        <taxon>Diversisporales</taxon>
        <taxon>Diversisporaceae</taxon>
        <taxon>Diversispora</taxon>
    </lineage>
</organism>
<dbReference type="Pfam" id="PF03167">
    <property type="entry name" value="UDG"/>
    <property type="match status" value="1"/>
</dbReference>
<comment type="function">
    <text evidence="15">Dol-P-Glc:Glc(2)Man(9)GlcNAc(2)-PP-Dol alpha-1,2-glucosyltransferase that operates in the biosynthetic pathway of dolichol-linked oligosaccharides, the glycan precursors employed in protein asparagine (N)-glycosylation. The assembly of dolichol-linked oligosaccharides begins on the cytosolic side of the endoplasmic reticulum membrane and finishes in its lumen. The sequential addition of sugars to dolichol pyrophosphate produces dolichol-linked oligosaccharides containing fourteen sugars, including two GlcNAcs, nine mannoses and three glucoses. Once assembled, the oligosaccharide is transferred from the lipid to nascent proteins by oligosaccharyltransferases. In the lumen of the endoplasmic reticulum, adds the third and last glucose residue from dolichyl phosphate glucose (Dol-P-Glc) onto the lipid-linked oligosaccharide intermediate Glc(2)Man(9)GlcNAc(2)-PP-Dol to produce Glc(3)Man(9)GlcNAc(2)-PP-Dol.</text>
</comment>
<dbReference type="InterPro" id="IPR005122">
    <property type="entry name" value="Uracil-DNA_glycosylase-like"/>
</dbReference>
<feature type="transmembrane region" description="Helical" evidence="19">
    <location>
        <begin position="20"/>
        <end position="39"/>
    </location>
</feature>
<proteinExistence type="inferred from homology"/>
<dbReference type="GO" id="GO:0004844">
    <property type="term" value="F:uracil DNA N-glycosylase activity"/>
    <property type="evidence" value="ECO:0007669"/>
    <property type="project" value="TreeGrafter"/>
</dbReference>
<evidence type="ECO:0000256" key="3">
    <source>
        <dbReference type="ARBA" id="ARBA00010600"/>
    </source>
</evidence>
<comment type="pathway">
    <text evidence="2">Protein modification; protein glycosylation.</text>
</comment>
<evidence type="ECO:0000313" key="22">
    <source>
        <dbReference type="Proteomes" id="UP000789706"/>
    </source>
</evidence>
<comment type="caution">
    <text evidence="21">The sequence shown here is derived from an EMBL/GenBank/DDBJ whole genome shotgun (WGS) entry which is preliminary data.</text>
</comment>
<dbReference type="AlphaFoldDB" id="A0A9N8ZX19"/>
<sequence length="471" mass="55090">MTLWSILTHLHPYQNSNARAMNALILTIFPLNWFLNFLYYTDPGSTFCVLFAYLAALEQNYWKSAMIGGLSILFRQTNIIWVCFILGISILKVLSDDRNISMRRTLRLTKGNNITLNSDVFVRSVVTKKKDNNNEFSVTDVINYDLNVLFVSLFSGKKSLSTGHHFSSPLNYFYDCLTESGLTNGVKVNYLDDKRLTRDFKLGIVTLVHRPKHRSKKKISMEEIINAIPNLIKKVTKYRPKFLCFNGKAGYEAFLKYDSRFTRIFVCVPTSGRVEGGGEYDKVDQVKYFKELNELLLFEPQQPKQLEEIEDIIDSLEEEEIDELKDIDQFEEKDDLIDVDIDNEIFHKEIEKDLMKRKRLNTSWNEIDKIEKEIDEIIKELQYELESSSEYNLQENNKIHDQFVPSFNNIGSLNYNNIDDFMKVPSTTTAINDSKEYSWIWKTREEEEMTNVDEDDKLGFKPPESFKAMKY</sequence>
<evidence type="ECO:0000256" key="5">
    <source>
        <dbReference type="ARBA" id="ARBA00018512"/>
    </source>
</evidence>
<dbReference type="InterPro" id="IPR015637">
    <property type="entry name" value="MUG/TDG"/>
</dbReference>
<dbReference type="GO" id="GO:0106073">
    <property type="term" value="F:dolichyl pyrophosphate Glc2Man9GlcNAc2 alpha-1,2-glucosyltransferase activity"/>
    <property type="evidence" value="ECO:0007669"/>
    <property type="project" value="UniProtKB-EC"/>
</dbReference>
<keyword evidence="6" id="KW-0328">Glycosyltransferase</keyword>
<dbReference type="Proteomes" id="UP000789706">
    <property type="component" value="Unassembled WGS sequence"/>
</dbReference>
<dbReference type="Gene3D" id="3.40.470.10">
    <property type="entry name" value="Uracil-DNA glycosylase-like domain"/>
    <property type="match status" value="1"/>
</dbReference>
<evidence type="ECO:0000256" key="4">
    <source>
        <dbReference type="ARBA" id="ARBA00011967"/>
    </source>
</evidence>
<dbReference type="CDD" id="cd10028">
    <property type="entry name" value="UDG-F2_TDG_MUG"/>
    <property type="match status" value="1"/>
</dbReference>
<evidence type="ECO:0000313" key="21">
    <source>
        <dbReference type="EMBL" id="CAG8509437.1"/>
    </source>
</evidence>
<evidence type="ECO:0000256" key="13">
    <source>
        <dbReference type="ARBA" id="ARBA00023136"/>
    </source>
</evidence>
<dbReference type="GO" id="GO:0008263">
    <property type="term" value="F:pyrimidine-specific mismatch base pair DNA N-glycosylase activity"/>
    <property type="evidence" value="ECO:0007669"/>
    <property type="project" value="TreeGrafter"/>
</dbReference>
<dbReference type="EC" id="2.4.1.256" evidence="4"/>
<keyword evidence="11" id="KW-0256">Endoplasmic reticulum</keyword>
<comment type="similarity">
    <text evidence="3">Belongs to the ALG10 glucosyltransferase family.</text>
</comment>
<dbReference type="GO" id="GO:0005789">
    <property type="term" value="C:endoplasmic reticulum membrane"/>
    <property type="evidence" value="ECO:0007669"/>
    <property type="project" value="UniProtKB-SubCell"/>
</dbReference>
<dbReference type="SUPFAM" id="SSF52141">
    <property type="entry name" value="Uracil-DNA glycosylase-like"/>
    <property type="match status" value="1"/>
</dbReference>
<evidence type="ECO:0000256" key="6">
    <source>
        <dbReference type="ARBA" id="ARBA00022676"/>
    </source>
</evidence>
<dbReference type="InterPro" id="IPR036895">
    <property type="entry name" value="Uracil-DNA_glycosylase-like_sf"/>
</dbReference>
<feature type="region of interest" description="Disordered" evidence="18">
    <location>
        <begin position="451"/>
        <end position="471"/>
    </location>
</feature>
<dbReference type="Pfam" id="PF04922">
    <property type="entry name" value="DIE2_ALG10"/>
    <property type="match status" value="1"/>
</dbReference>
<evidence type="ECO:0000256" key="12">
    <source>
        <dbReference type="ARBA" id="ARBA00022989"/>
    </source>
</evidence>
<keyword evidence="14" id="KW-0234">DNA repair</keyword>
<keyword evidence="7" id="KW-0808">Transferase</keyword>
<keyword evidence="22" id="KW-1185">Reference proteome</keyword>
<comment type="subcellular location">
    <subcellularLocation>
        <location evidence="1">Endoplasmic reticulum membrane</location>
        <topology evidence="1">Multi-pass membrane protein</topology>
    </subcellularLocation>
</comment>
<evidence type="ECO:0000256" key="8">
    <source>
        <dbReference type="ARBA" id="ARBA00022692"/>
    </source>
</evidence>
<dbReference type="GO" id="GO:0006488">
    <property type="term" value="P:dolichol-linked oligosaccharide biosynthetic process"/>
    <property type="evidence" value="ECO:0007669"/>
    <property type="project" value="InterPro"/>
</dbReference>
<evidence type="ECO:0000256" key="15">
    <source>
        <dbReference type="ARBA" id="ARBA00044727"/>
    </source>
</evidence>
<reference evidence="21" key="1">
    <citation type="submission" date="2021-06" db="EMBL/GenBank/DDBJ databases">
        <authorList>
            <person name="Kallberg Y."/>
            <person name="Tangrot J."/>
            <person name="Rosling A."/>
        </authorList>
    </citation>
    <scope>NUCLEOTIDE SEQUENCE</scope>
    <source>
        <strain evidence="21">AZ414A</strain>
    </source>
</reference>
<evidence type="ECO:0000256" key="18">
    <source>
        <dbReference type="SAM" id="MobiDB-lite"/>
    </source>
</evidence>
<keyword evidence="8 19" id="KW-0812">Transmembrane</keyword>
<evidence type="ECO:0000256" key="17">
    <source>
        <dbReference type="SAM" id="Coils"/>
    </source>
</evidence>
<evidence type="ECO:0000256" key="1">
    <source>
        <dbReference type="ARBA" id="ARBA00004477"/>
    </source>
</evidence>
<dbReference type="GO" id="GO:0006285">
    <property type="term" value="P:base-excision repair, AP site formation"/>
    <property type="evidence" value="ECO:0007669"/>
    <property type="project" value="InterPro"/>
</dbReference>